<evidence type="ECO:0000256" key="1">
    <source>
        <dbReference type="SAM" id="Phobius"/>
    </source>
</evidence>
<sequence length="51" mass="5248">MNETLNKAKQSVDWKTVASVAVGLAAFGTAVYAISRTSKTGKKFASVVTGG</sequence>
<evidence type="ECO:0000313" key="3">
    <source>
        <dbReference type="Proteomes" id="UP000644167"/>
    </source>
</evidence>
<reference evidence="2 3" key="1">
    <citation type="submission" date="2021-02" db="EMBL/GenBank/DDBJ databases">
        <title>The genome of Marinomonas foliarum JZW.</title>
        <authorList>
            <person name="Sun M."/>
        </authorList>
    </citation>
    <scope>NUCLEOTIDE SEQUENCE [LARGE SCALE GENOMIC DNA]</scope>
    <source>
        <strain evidence="2 3">JZW</strain>
    </source>
</reference>
<gene>
    <name evidence="2" type="ORF">JSY38_12020</name>
</gene>
<keyword evidence="1" id="KW-0812">Transmembrane</keyword>
<evidence type="ECO:0000313" key="2">
    <source>
        <dbReference type="EMBL" id="QRV22794.1"/>
    </source>
</evidence>
<keyword evidence="1" id="KW-0472">Membrane</keyword>
<proteinExistence type="predicted"/>
<accession>A0ABX7ILJ4</accession>
<dbReference type="EMBL" id="CP070273">
    <property type="protein sequence ID" value="QRV22794.1"/>
    <property type="molecule type" value="Genomic_DNA"/>
</dbReference>
<dbReference type="RefSeq" id="WP_205113403.1">
    <property type="nucleotide sequence ID" value="NZ_CP070273.1"/>
</dbReference>
<keyword evidence="1" id="KW-1133">Transmembrane helix</keyword>
<dbReference type="Proteomes" id="UP000644167">
    <property type="component" value="Chromosome"/>
</dbReference>
<name>A0ABX7ILJ4_9GAMM</name>
<protein>
    <submittedName>
        <fullName evidence="2">Uncharacterized protein</fullName>
    </submittedName>
</protein>
<organism evidence="2 3">
    <name type="scientific">Marinomonas foliarum</name>
    <dbReference type="NCBI Taxonomy" id="491950"/>
    <lineage>
        <taxon>Bacteria</taxon>
        <taxon>Pseudomonadati</taxon>
        <taxon>Pseudomonadota</taxon>
        <taxon>Gammaproteobacteria</taxon>
        <taxon>Oceanospirillales</taxon>
        <taxon>Oceanospirillaceae</taxon>
        <taxon>Marinomonas</taxon>
    </lineage>
</organism>
<keyword evidence="3" id="KW-1185">Reference proteome</keyword>
<feature type="transmembrane region" description="Helical" evidence="1">
    <location>
        <begin position="16"/>
        <end position="34"/>
    </location>
</feature>